<gene>
    <name evidence="2" type="ORF">CLV32_1821</name>
</gene>
<keyword evidence="1" id="KW-1133">Transmembrane helix</keyword>
<dbReference type="Gene3D" id="3.30.530.20">
    <property type="match status" value="1"/>
</dbReference>
<dbReference type="RefSeq" id="WP_133554521.1">
    <property type="nucleotide sequence ID" value="NZ_SNWM01000002.1"/>
</dbReference>
<reference evidence="2 3" key="1">
    <citation type="submission" date="2019-03" db="EMBL/GenBank/DDBJ databases">
        <title>Genomic Encyclopedia of Archaeal and Bacterial Type Strains, Phase II (KMG-II): from individual species to whole genera.</title>
        <authorList>
            <person name="Goeker M."/>
        </authorList>
    </citation>
    <scope>NUCLEOTIDE SEQUENCE [LARGE SCALE GENOMIC DNA]</scope>
    <source>
        <strain evidence="2 3">DSM 19034</strain>
    </source>
</reference>
<evidence type="ECO:0000256" key="1">
    <source>
        <dbReference type="SAM" id="Phobius"/>
    </source>
</evidence>
<name>A0A4R6ILK3_9SPHI</name>
<dbReference type="InterPro" id="IPR023393">
    <property type="entry name" value="START-like_dom_sf"/>
</dbReference>
<proteinExistence type="predicted"/>
<comment type="caution">
    <text evidence="2">The sequence shown here is derived from an EMBL/GenBank/DDBJ whole genome shotgun (WGS) entry which is preliminary data.</text>
</comment>
<protein>
    <submittedName>
        <fullName evidence="2">Polyketide cyclase/dehydrase/lipid transport protein</fullName>
    </submittedName>
</protein>
<organism evidence="2 3">
    <name type="scientific">Pedobacter duraquae</name>
    <dbReference type="NCBI Taxonomy" id="425511"/>
    <lineage>
        <taxon>Bacteria</taxon>
        <taxon>Pseudomonadati</taxon>
        <taxon>Bacteroidota</taxon>
        <taxon>Sphingobacteriia</taxon>
        <taxon>Sphingobacteriales</taxon>
        <taxon>Sphingobacteriaceae</taxon>
        <taxon>Pedobacter</taxon>
    </lineage>
</organism>
<dbReference type="SUPFAM" id="SSF55961">
    <property type="entry name" value="Bet v1-like"/>
    <property type="match status" value="1"/>
</dbReference>
<evidence type="ECO:0000313" key="2">
    <source>
        <dbReference type="EMBL" id="TDO22836.1"/>
    </source>
</evidence>
<sequence length="176" mass="20196">MHILVKVVVVIGAVIIFLLLIAIFVKKEYTVERSLVINKPNQEVYDYLKFIRNQDYYSKWVMTDPNMKKTFTGTDGTVGFNYAWDGNDKAGQGDQQITKLVNGEQVDTEIHFIRPFAGLGWASMFTKSLPQGQTEVVWRMKGRNNYPINLMNLVMDSMLGKDMDVSLHNLKNILEK</sequence>
<feature type="transmembrane region" description="Helical" evidence="1">
    <location>
        <begin position="6"/>
        <end position="25"/>
    </location>
</feature>
<keyword evidence="1" id="KW-0812">Transmembrane</keyword>
<dbReference type="CDD" id="cd07818">
    <property type="entry name" value="SRPBCC_1"/>
    <property type="match status" value="1"/>
</dbReference>
<dbReference type="Proteomes" id="UP000295499">
    <property type="component" value="Unassembled WGS sequence"/>
</dbReference>
<evidence type="ECO:0000313" key="3">
    <source>
        <dbReference type="Proteomes" id="UP000295499"/>
    </source>
</evidence>
<keyword evidence="3" id="KW-1185">Reference proteome</keyword>
<accession>A0A4R6ILK3</accession>
<dbReference type="EMBL" id="SNWM01000002">
    <property type="protein sequence ID" value="TDO22836.1"/>
    <property type="molecule type" value="Genomic_DNA"/>
</dbReference>
<dbReference type="OrthoDB" id="9807923at2"/>
<dbReference type="AlphaFoldDB" id="A0A4R6ILK3"/>
<keyword evidence="1" id="KW-0472">Membrane</keyword>